<feature type="compositionally biased region" description="Polar residues" evidence="1">
    <location>
        <begin position="1"/>
        <end position="10"/>
    </location>
</feature>
<protein>
    <submittedName>
        <fullName evidence="2">Uncharacterized protein</fullName>
    </submittedName>
</protein>
<evidence type="ECO:0000313" key="2">
    <source>
        <dbReference type="EMBL" id="KAF6410347.1"/>
    </source>
</evidence>
<sequence>MERSPRSPTAGTRRAPCKSSKYMDGQKALSIRSSVMNGLDLCGLPKVKALESMRLEDYWGVIRGPFSPPVSSHIGSDASRLKKAQSKDRHHTYFRMTSHVTWRAVVTEDACPRTVAATSVSPVPPLPRPSLREQLGGRGSRQLMFEVPSVCCRGGRRDVCQARSGSPRLLPRRRAGTRGGGPRAGLPAEQRPAASRGGRGSRPVWWGVKRNGPVCFSSRLCHL</sequence>
<evidence type="ECO:0000256" key="1">
    <source>
        <dbReference type="SAM" id="MobiDB-lite"/>
    </source>
</evidence>
<evidence type="ECO:0000313" key="3">
    <source>
        <dbReference type="Proteomes" id="UP000593571"/>
    </source>
</evidence>
<feature type="region of interest" description="Disordered" evidence="1">
    <location>
        <begin position="1"/>
        <end position="23"/>
    </location>
</feature>
<name>A0A7J8CHN6_ROUAE</name>
<feature type="compositionally biased region" description="Low complexity" evidence="1">
    <location>
        <begin position="184"/>
        <end position="196"/>
    </location>
</feature>
<accession>A0A7J8CHN6</accession>
<dbReference type="AlphaFoldDB" id="A0A7J8CHN6"/>
<dbReference type="Proteomes" id="UP000593571">
    <property type="component" value="Unassembled WGS sequence"/>
</dbReference>
<keyword evidence="3" id="KW-1185">Reference proteome</keyword>
<proteinExistence type="predicted"/>
<dbReference type="EMBL" id="JACASE010000014">
    <property type="protein sequence ID" value="KAF6410347.1"/>
    <property type="molecule type" value="Genomic_DNA"/>
</dbReference>
<organism evidence="2 3">
    <name type="scientific">Rousettus aegyptiacus</name>
    <name type="common">Egyptian fruit bat</name>
    <name type="synonym">Pteropus aegyptiacus</name>
    <dbReference type="NCBI Taxonomy" id="9407"/>
    <lineage>
        <taxon>Eukaryota</taxon>
        <taxon>Metazoa</taxon>
        <taxon>Chordata</taxon>
        <taxon>Craniata</taxon>
        <taxon>Vertebrata</taxon>
        <taxon>Euteleostomi</taxon>
        <taxon>Mammalia</taxon>
        <taxon>Eutheria</taxon>
        <taxon>Laurasiatheria</taxon>
        <taxon>Chiroptera</taxon>
        <taxon>Yinpterochiroptera</taxon>
        <taxon>Pteropodoidea</taxon>
        <taxon>Pteropodidae</taxon>
        <taxon>Rousettinae</taxon>
        <taxon>Rousettus</taxon>
    </lineage>
</organism>
<reference evidence="2 3" key="1">
    <citation type="journal article" date="2020" name="Nature">
        <title>Six reference-quality genomes reveal evolution of bat adaptations.</title>
        <authorList>
            <person name="Jebb D."/>
            <person name="Huang Z."/>
            <person name="Pippel M."/>
            <person name="Hughes G.M."/>
            <person name="Lavrichenko K."/>
            <person name="Devanna P."/>
            <person name="Winkler S."/>
            <person name="Jermiin L.S."/>
            <person name="Skirmuntt E.C."/>
            <person name="Katzourakis A."/>
            <person name="Burkitt-Gray L."/>
            <person name="Ray D.A."/>
            <person name="Sullivan K.A.M."/>
            <person name="Roscito J.G."/>
            <person name="Kirilenko B.M."/>
            <person name="Davalos L.M."/>
            <person name="Corthals A.P."/>
            <person name="Power M.L."/>
            <person name="Jones G."/>
            <person name="Ransome R.D."/>
            <person name="Dechmann D.K.N."/>
            <person name="Locatelli A.G."/>
            <person name="Puechmaille S.J."/>
            <person name="Fedrigo O."/>
            <person name="Jarvis E.D."/>
            <person name="Hiller M."/>
            <person name="Vernes S.C."/>
            <person name="Myers E.W."/>
            <person name="Teeling E.C."/>
        </authorList>
    </citation>
    <scope>NUCLEOTIDE SEQUENCE [LARGE SCALE GENOMIC DNA]</scope>
    <source>
        <strain evidence="2">MRouAeg1</strain>
        <tissue evidence="2">Muscle</tissue>
    </source>
</reference>
<feature type="region of interest" description="Disordered" evidence="1">
    <location>
        <begin position="161"/>
        <end position="203"/>
    </location>
</feature>
<gene>
    <name evidence="2" type="ORF">HJG63_008912</name>
</gene>
<comment type="caution">
    <text evidence="2">The sequence shown here is derived from an EMBL/GenBank/DDBJ whole genome shotgun (WGS) entry which is preliminary data.</text>
</comment>